<reference evidence="10" key="1">
    <citation type="submission" date="2022-01" db="EMBL/GenBank/DDBJ databases">
        <authorList>
            <person name="King R."/>
        </authorList>
    </citation>
    <scope>NUCLEOTIDE SEQUENCE</scope>
</reference>
<keyword evidence="4" id="KW-0547">Nucleotide-binding</keyword>
<keyword evidence="11" id="KW-1185">Reference proteome</keyword>
<comment type="similarity">
    <text evidence="2">Belongs to the heat shock protein 70 family.</text>
</comment>
<dbReference type="PRINTS" id="PR00301">
    <property type="entry name" value="HEATSHOCK70"/>
</dbReference>
<dbReference type="FunFam" id="3.30.30.30:FF:000004">
    <property type="entry name" value="hypoxia up-regulated protein 1"/>
    <property type="match status" value="1"/>
</dbReference>
<evidence type="ECO:0000256" key="8">
    <source>
        <dbReference type="ARBA" id="ARBA00040503"/>
    </source>
</evidence>
<evidence type="ECO:0000256" key="9">
    <source>
        <dbReference type="SAM" id="SignalP"/>
    </source>
</evidence>
<keyword evidence="6" id="KW-0067">ATP-binding</keyword>
<dbReference type="EMBL" id="OV651827">
    <property type="protein sequence ID" value="CAH1103725.1"/>
    <property type="molecule type" value="Genomic_DNA"/>
</dbReference>
<protein>
    <recommendedName>
        <fullName evidence="8">Hypoxia up-regulated protein 1</fullName>
    </recommendedName>
</protein>
<evidence type="ECO:0000256" key="5">
    <source>
        <dbReference type="ARBA" id="ARBA00022824"/>
    </source>
</evidence>
<keyword evidence="7" id="KW-0143">Chaperone</keyword>
<dbReference type="PANTHER" id="PTHR45639">
    <property type="entry name" value="HSC70CB, ISOFORM G-RELATED"/>
    <property type="match status" value="1"/>
</dbReference>
<evidence type="ECO:0000256" key="1">
    <source>
        <dbReference type="ARBA" id="ARBA00004319"/>
    </source>
</evidence>
<dbReference type="GO" id="GO:0005524">
    <property type="term" value="F:ATP binding"/>
    <property type="evidence" value="ECO:0007669"/>
    <property type="project" value="UniProtKB-KW"/>
</dbReference>
<comment type="subcellular location">
    <subcellularLocation>
        <location evidence="1">Endoplasmic reticulum lumen</location>
    </subcellularLocation>
</comment>
<accession>A0A9P0CPY8</accession>
<evidence type="ECO:0000313" key="10">
    <source>
        <dbReference type="EMBL" id="CAH1103725.1"/>
    </source>
</evidence>
<dbReference type="FunFam" id="3.90.640.10:FF:000012">
    <property type="entry name" value="Hypoxia up-regulated protein 1"/>
    <property type="match status" value="1"/>
</dbReference>
<dbReference type="Gene3D" id="3.30.30.30">
    <property type="match status" value="1"/>
</dbReference>
<organism evidence="10 11">
    <name type="scientific">Psylliodes chrysocephalus</name>
    <dbReference type="NCBI Taxonomy" id="3402493"/>
    <lineage>
        <taxon>Eukaryota</taxon>
        <taxon>Metazoa</taxon>
        <taxon>Ecdysozoa</taxon>
        <taxon>Arthropoda</taxon>
        <taxon>Hexapoda</taxon>
        <taxon>Insecta</taxon>
        <taxon>Pterygota</taxon>
        <taxon>Neoptera</taxon>
        <taxon>Endopterygota</taxon>
        <taxon>Coleoptera</taxon>
        <taxon>Polyphaga</taxon>
        <taxon>Cucujiformia</taxon>
        <taxon>Chrysomeloidea</taxon>
        <taxon>Chrysomelidae</taxon>
        <taxon>Galerucinae</taxon>
        <taxon>Alticini</taxon>
        <taxon>Psylliodes</taxon>
    </lineage>
</organism>
<dbReference type="InterPro" id="IPR013126">
    <property type="entry name" value="Hsp_70_fam"/>
</dbReference>
<name>A0A9P0CPY8_9CUCU</name>
<dbReference type="Pfam" id="PF00012">
    <property type="entry name" value="HSP70"/>
    <property type="match status" value="1"/>
</dbReference>
<dbReference type="OrthoDB" id="10262720at2759"/>
<gene>
    <name evidence="10" type="ORF">PSYICH_LOCUS4985</name>
</gene>
<dbReference type="Gene3D" id="3.90.640.10">
    <property type="entry name" value="Actin, Chain A, domain 4"/>
    <property type="match status" value="1"/>
</dbReference>
<evidence type="ECO:0000256" key="4">
    <source>
        <dbReference type="ARBA" id="ARBA00022741"/>
    </source>
</evidence>
<dbReference type="Gene3D" id="2.60.34.10">
    <property type="entry name" value="Substrate Binding Domain Of DNAk, Chain A, domain 1"/>
    <property type="match status" value="1"/>
</dbReference>
<evidence type="ECO:0000256" key="7">
    <source>
        <dbReference type="ARBA" id="ARBA00023186"/>
    </source>
</evidence>
<dbReference type="InterPro" id="IPR043129">
    <property type="entry name" value="ATPase_NBD"/>
</dbReference>
<feature type="signal peptide" evidence="9">
    <location>
        <begin position="1"/>
        <end position="22"/>
    </location>
</feature>
<dbReference type="PANTHER" id="PTHR45639:SF3">
    <property type="entry name" value="HYPOXIA UP-REGULATED PROTEIN 1"/>
    <property type="match status" value="1"/>
</dbReference>
<evidence type="ECO:0000256" key="2">
    <source>
        <dbReference type="ARBA" id="ARBA00007381"/>
    </source>
</evidence>
<proteinExistence type="inferred from homology"/>
<dbReference type="GO" id="GO:0005788">
    <property type="term" value="C:endoplasmic reticulum lumen"/>
    <property type="evidence" value="ECO:0007669"/>
    <property type="project" value="UniProtKB-SubCell"/>
</dbReference>
<keyword evidence="5" id="KW-0256">Endoplasmic reticulum</keyword>
<dbReference type="GO" id="GO:0140662">
    <property type="term" value="F:ATP-dependent protein folding chaperone"/>
    <property type="evidence" value="ECO:0007669"/>
    <property type="project" value="InterPro"/>
</dbReference>
<evidence type="ECO:0000313" key="11">
    <source>
        <dbReference type="Proteomes" id="UP001153636"/>
    </source>
</evidence>
<dbReference type="CDD" id="cd10230">
    <property type="entry name" value="ASKHA_NBD_HSP70_HYOU1"/>
    <property type="match status" value="1"/>
</dbReference>
<evidence type="ECO:0000256" key="6">
    <source>
        <dbReference type="ARBA" id="ARBA00022840"/>
    </source>
</evidence>
<dbReference type="Proteomes" id="UP001153636">
    <property type="component" value="Chromosome 15"/>
</dbReference>
<dbReference type="SUPFAM" id="SSF53067">
    <property type="entry name" value="Actin-like ATPase domain"/>
    <property type="match status" value="2"/>
</dbReference>
<dbReference type="GO" id="GO:0034663">
    <property type="term" value="C:endoplasmic reticulum chaperone complex"/>
    <property type="evidence" value="ECO:0007669"/>
    <property type="project" value="TreeGrafter"/>
</dbReference>
<feature type="chain" id="PRO_5040250541" description="Hypoxia up-regulated protein 1" evidence="9">
    <location>
        <begin position="23"/>
        <end position="530"/>
    </location>
</feature>
<evidence type="ECO:0000256" key="3">
    <source>
        <dbReference type="ARBA" id="ARBA00022729"/>
    </source>
</evidence>
<sequence>MKLSLNLALLLLCYAGVSFVNSLAVMSVDLGSEWMKVGYVSPGVPMEIALNKESKRKTPAVLSFRDNIRLFGEDAQTVGVRFPKQAFSYLLDLIGKSIDHPLVKLYQKRFPHYNIVEEPERKTILFKIDDETSFSVEELIAQMLGKAKEFAEAGAQQPIKECVLTVPGFFNQVERKALFQAAELAGLKVLQLINDYTAVALNYGIFRSKTFNETAQYIMFYDMGASSTTATLVSYQSVKTKDKPYVEIHPQSTILGVGIDRTLGGLEMQIRLRNYLAKKFNEMKKTKNDVFKNDRSMAKLFKEAGRLKNVLSANAEHPAQIEGLLDEKDFKLPVTRETFEELCQDLFERVSRPVEQALKNAHLTMDVVNHVVLVGAGTRVPKVQEHLKKFVGQELAKNLNTDEAAAMGAVYKAADLSTGFKVAKFITKDAVVYPVQVTFERSTEEGTKQVKRTLFGSMNPYPQKKIITFNKHTSDFSFNVNYADLENLPAEEREYLGSPNISEYHLIGVADALKKNTGENVETKVESLLD</sequence>
<dbReference type="GO" id="GO:0030968">
    <property type="term" value="P:endoplasmic reticulum unfolded protein response"/>
    <property type="evidence" value="ECO:0007669"/>
    <property type="project" value="TreeGrafter"/>
</dbReference>
<dbReference type="Gene3D" id="3.30.420.40">
    <property type="match status" value="2"/>
</dbReference>
<keyword evidence="3 9" id="KW-0732">Signal</keyword>
<dbReference type="AlphaFoldDB" id="A0A9P0CPY8"/>
<dbReference type="InterPro" id="IPR029047">
    <property type="entry name" value="HSP70_peptide-bd_sf"/>
</dbReference>